<accession>A0A369JH24</accession>
<evidence type="ECO:0000259" key="1">
    <source>
        <dbReference type="Pfam" id="PF01419"/>
    </source>
</evidence>
<proteinExistence type="predicted"/>
<dbReference type="EMBL" id="LUEZ02000085">
    <property type="protein sequence ID" value="RDB19003.1"/>
    <property type="molecule type" value="Genomic_DNA"/>
</dbReference>
<reference evidence="2" key="1">
    <citation type="submission" date="2018-04" db="EMBL/GenBank/DDBJ databases">
        <title>Whole genome sequencing of Hypsizygus marmoreus.</title>
        <authorList>
            <person name="Choi I.-G."/>
            <person name="Min B."/>
            <person name="Kim J.-G."/>
            <person name="Kim S."/>
            <person name="Oh Y.-L."/>
            <person name="Kong W.-S."/>
            <person name="Park H."/>
            <person name="Jeong J."/>
            <person name="Song E.-S."/>
        </authorList>
    </citation>
    <scope>NUCLEOTIDE SEQUENCE [LARGE SCALE GENOMIC DNA]</scope>
    <source>
        <strain evidence="2">51987-8</strain>
    </source>
</reference>
<dbReference type="InterPro" id="IPR001229">
    <property type="entry name" value="Jacalin-like_lectin_dom"/>
</dbReference>
<dbReference type="AlphaFoldDB" id="A0A369JH24"/>
<dbReference type="Proteomes" id="UP000076154">
    <property type="component" value="Unassembled WGS sequence"/>
</dbReference>
<comment type="caution">
    <text evidence="2">The sequence shown here is derived from an EMBL/GenBank/DDBJ whole genome shotgun (WGS) entry which is preliminary data.</text>
</comment>
<dbReference type="Gene3D" id="2.100.10.30">
    <property type="entry name" value="Jacalin-like lectin domain"/>
    <property type="match status" value="1"/>
</dbReference>
<evidence type="ECO:0000313" key="3">
    <source>
        <dbReference type="Proteomes" id="UP000076154"/>
    </source>
</evidence>
<gene>
    <name evidence="2" type="ORF">Hypma_014306</name>
</gene>
<name>A0A369JH24_HYPMA</name>
<dbReference type="STRING" id="39966.A0A369JH24"/>
<keyword evidence="3" id="KW-1185">Reference proteome</keyword>
<dbReference type="SUPFAM" id="SSF51101">
    <property type="entry name" value="Mannose-binding lectins"/>
    <property type="match status" value="1"/>
</dbReference>
<dbReference type="InterPro" id="IPR036404">
    <property type="entry name" value="Jacalin-like_lectin_dom_sf"/>
</dbReference>
<dbReference type="InParanoid" id="A0A369JH24"/>
<evidence type="ECO:0000313" key="2">
    <source>
        <dbReference type="EMBL" id="RDB19003.1"/>
    </source>
</evidence>
<dbReference type="Pfam" id="PF01419">
    <property type="entry name" value="Jacalin"/>
    <property type="match status" value="1"/>
</dbReference>
<protein>
    <recommendedName>
        <fullName evidence="1">Jacalin-type lectin domain-containing protein</fullName>
    </recommendedName>
</protein>
<feature type="domain" description="Jacalin-type lectin" evidence="1">
    <location>
        <begin position="175"/>
        <end position="259"/>
    </location>
</feature>
<organism evidence="2 3">
    <name type="scientific">Hypsizygus marmoreus</name>
    <name type="common">White beech mushroom</name>
    <name type="synonym">Agaricus marmoreus</name>
    <dbReference type="NCBI Taxonomy" id="39966"/>
    <lineage>
        <taxon>Eukaryota</taxon>
        <taxon>Fungi</taxon>
        <taxon>Dikarya</taxon>
        <taxon>Basidiomycota</taxon>
        <taxon>Agaricomycotina</taxon>
        <taxon>Agaricomycetes</taxon>
        <taxon>Agaricomycetidae</taxon>
        <taxon>Agaricales</taxon>
        <taxon>Tricholomatineae</taxon>
        <taxon>Lyophyllaceae</taxon>
        <taxon>Hypsizygus</taxon>
    </lineage>
</organism>
<sequence>MFTLESHLVAAHNTYLPEPDRQQFVAATCYELDSNSAVSTGIVTVTAGSTVGFKASRVIGHSGVQGLGMVAYLISEQCLYHAFREYVVIIPFTPLYDHDDLAIGRQSVYYHYPKEHAKQPTLGSICSEIRKGINHAMRKGNPTPTVSFPGAYVANDPGILLSKLEVYRQIPPRNDLHGGTSGTPSTLTLNSGERATQVQACSGTFNDSTRVFFLSLLTNQGRTLQAGKTTSDCSTAVVPTDVGAGGAQWGLVAFWGRQGMK</sequence>